<dbReference type="GO" id="GO:0043165">
    <property type="term" value="P:Gram-negative-bacterium-type cell outer membrane assembly"/>
    <property type="evidence" value="ECO:0007669"/>
    <property type="project" value="UniProtKB-UniRule"/>
</dbReference>
<dbReference type="Pfam" id="PF04453">
    <property type="entry name" value="LptD"/>
    <property type="match status" value="1"/>
</dbReference>
<dbReference type="PANTHER" id="PTHR30189">
    <property type="entry name" value="LPS-ASSEMBLY PROTEIN"/>
    <property type="match status" value="1"/>
</dbReference>
<comment type="similarity">
    <text evidence="1">Belongs to the LptD family.</text>
</comment>
<keyword evidence="1" id="KW-0732">Signal</keyword>
<dbReference type="EMBL" id="SAVA01000002">
    <property type="protein sequence ID" value="RWR53962.1"/>
    <property type="molecule type" value="Genomic_DNA"/>
</dbReference>
<dbReference type="InterPro" id="IPR020889">
    <property type="entry name" value="LipoPS_assembly_LptD"/>
</dbReference>
<dbReference type="GO" id="GO:1990351">
    <property type="term" value="C:transporter complex"/>
    <property type="evidence" value="ECO:0007669"/>
    <property type="project" value="TreeGrafter"/>
</dbReference>
<dbReference type="PANTHER" id="PTHR30189:SF1">
    <property type="entry name" value="LPS-ASSEMBLY PROTEIN LPTD"/>
    <property type="match status" value="1"/>
</dbReference>
<comment type="caution">
    <text evidence="3">The sequence shown here is derived from an EMBL/GenBank/DDBJ whole genome shotgun (WGS) entry which is preliminary data.</text>
</comment>
<organism evidence="3 4">
    <name type="scientific">Paenirhodobacter huangdaonensis</name>
    <dbReference type="NCBI Taxonomy" id="2501515"/>
    <lineage>
        <taxon>Bacteria</taxon>
        <taxon>Pseudomonadati</taxon>
        <taxon>Pseudomonadota</taxon>
        <taxon>Alphaproteobacteria</taxon>
        <taxon>Rhodobacterales</taxon>
        <taxon>Rhodobacter group</taxon>
        <taxon>Paenirhodobacter</taxon>
    </lineage>
</organism>
<comment type="subunit">
    <text evidence="1">Component of the lipopolysaccharide transport and assembly complex.</text>
</comment>
<dbReference type="Proteomes" id="UP000288071">
    <property type="component" value="Unassembled WGS sequence"/>
</dbReference>
<evidence type="ECO:0000313" key="4">
    <source>
        <dbReference type="Proteomes" id="UP000288071"/>
    </source>
</evidence>
<dbReference type="InterPro" id="IPR050218">
    <property type="entry name" value="LptD"/>
</dbReference>
<dbReference type="HAMAP" id="MF_01411">
    <property type="entry name" value="LPS_assembly_LptD"/>
    <property type="match status" value="1"/>
</dbReference>
<accession>A0A3S3M156</accession>
<keyword evidence="4" id="KW-1185">Reference proteome</keyword>
<comment type="subcellular location">
    <subcellularLocation>
        <location evidence="1">Cell outer membrane</location>
    </subcellularLocation>
</comment>
<name>A0A3S3M156_9RHOB</name>
<dbReference type="GO" id="GO:0015920">
    <property type="term" value="P:lipopolysaccharide transport"/>
    <property type="evidence" value="ECO:0007669"/>
    <property type="project" value="InterPro"/>
</dbReference>
<comment type="function">
    <text evidence="1">Involved in the assembly of lipopolysaccharide (LPS) at the surface of the outer membrane.</text>
</comment>
<sequence precursor="true">MRNGLIAALLASAALTLPPAAWAEPPAGSADAPAGAPGGYTVADADQAATLLADRIVTTADNRLLAEGAVEVYWKQNRLTAHRVIYDQTTETLTIEGPIRLVEPGQTGSVIVADQAELSRDLQNGVMLGARMVMARELQLAANRIDRKDGRITTLTEVVASSCRICASDPTPLWEIRARKITHDNDTRQLHFEGAQFRVMGVPLVWLPKLRMPDPTVTRMSGLLRPSFRTTSSLGAGLKLPYFIALGPSADLTVTPYLSSSYTRTLGLRYRQAFDNGTINAEGALSSDSIRKGENRGYLFADGTFKLPSDYTLGLQLKVVSDPSYLLNYGITEDDRLWSGVTLEKVHRNEMIWLRAGNTHSIRSGESNSTEPMLSGDFSWTRVIRPAVIGGEATIDWSVHAHRRASDMTVDGIEDSDTVSDGRDTLRTSFVAGWRRQWLLSGGVLAAMQTELAGDAVMVRQDENWADHTLRALPTVGVELRWPWVATSGRASQVIEPIAQLVWSPDNLKQVANEDSLLTEFDEGNLFSFSRYPGGDAREEGLRANLGLSWTRHDASGWSLGVTAGRVVRLTDTDQFPTGSGLSGRRSDWLIAAHLTTAEGLTLSNRALFDNDFGFSRDELRLAFAGDKYQIAAGYLWMDASETEGRITDTSELLLETGWTWTEGWRSTLSTRYDFTAERAARATVGLEYANECMSVDLSLSRRFTSSSTVKPETDFGLSVQLAGFGATSTSRKTTGGSATRVCRY</sequence>
<dbReference type="RefSeq" id="WP_128155290.1">
    <property type="nucleotide sequence ID" value="NZ_JBHSOM010000016.1"/>
</dbReference>
<feature type="domain" description="LptD C-terminal" evidence="2">
    <location>
        <begin position="295"/>
        <end position="646"/>
    </location>
</feature>
<comment type="caution">
    <text evidence="1">Lacks conserved residue(s) required for the propagation of feature annotation.</text>
</comment>
<gene>
    <name evidence="1" type="primary">lptD</name>
    <name evidence="3" type="ORF">EOW66_04930</name>
</gene>
<keyword evidence="1" id="KW-0998">Cell outer membrane</keyword>
<keyword evidence="1" id="KW-0472">Membrane</keyword>
<dbReference type="GO" id="GO:0009279">
    <property type="term" value="C:cell outer membrane"/>
    <property type="evidence" value="ECO:0007669"/>
    <property type="project" value="UniProtKB-SubCell"/>
</dbReference>
<feature type="chain" id="PRO_5018797381" description="LPS-assembly protein LptD" evidence="1">
    <location>
        <begin position="24"/>
        <end position="745"/>
    </location>
</feature>
<protein>
    <recommendedName>
        <fullName evidence="1">LPS-assembly protein LptD</fullName>
    </recommendedName>
</protein>
<reference evidence="3 4" key="2">
    <citation type="submission" date="2019-01" db="EMBL/GenBank/DDBJ databases">
        <title>Sinorhodobacter populi sp. nov. isolated from the symptomatic bark tissue of Populus euramericana canker.</title>
        <authorList>
            <person name="Xu G."/>
        </authorList>
    </citation>
    <scope>NUCLEOTIDE SEQUENCE [LARGE SCALE GENOMIC DNA]</scope>
    <source>
        <strain evidence="3 4">CGMCC 1.12963</strain>
    </source>
</reference>
<feature type="signal peptide" evidence="1">
    <location>
        <begin position="1"/>
        <end position="23"/>
    </location>
</feature>
<dbReference type="InterPro" id="IPR007543">
    <property type="entry name" value="LptD_C"/>
</dbReference>
<evidence type="ECO:0000256" key="1">
    <source>
        <dbReference type="HAMAP-Rule" id="MF_01411"/>
    </source>
</evidence>
<evidence type="ECO:0000313" key="3">
    <source>
        <dbReference type="EMBL" id="RWR53962.1"/>
    </source>
</evidence>
<reference evidence="4" key="1">
    <citation type="submission" date="2019-01" db="EMBL/GenBank/DDBJ databases">
        <title>Sinorhodobacter populi sp. nov. isolated from the symptomatic bark tissue of Populus euramericana canker.</title>
        <authorList>
            <person name="Li Y."/>
        </authorList>
    </citation>
    <scope>NUCLEOTIDE SEQUENCE [LARGE SCALE GENOMIC DNA]</scope>
    <source>
        <strain evidence="4">CGMCC 1.12963</strain>
    </source>
</reference>
<dbReference type="AlphaFoldDB" id="A0A3S3M156"/>
<evidence type="ECO:0000259" key="2">
    <source>
        <dbReference type="Pfam" id="PF04453"/>
    </source>
</evidence>
<proteinExistence type="inferred from homology"/>